<dbReference type="RefSeq" id="WP_126003244.1">
    <property type="nucleotide sequence ID" value="NZ_QQYZ01000001.1"/>
</dbReference>
<feature type="transmembrane region" description="Helical" evidence="1">
    <location>
        <begin position="18"/>
        <end position="37"/>
    </location>
</feature>
<feature type="transmembrane region" description="Helical" evidence="1">
    <location>
        <begin position="342"/>
        <end position="361"/>
    </location>
</feature>
<feature type="transmembrane region" description="Helical" evidence="1">
    <location>
        <begin position="291"/>
        <end position="321"/>
    </location>
</feature>
<evidence type="ECO:0000313" key="3">
    <source>
        <dbReference type="EMBL" id="RSY90541.1"/>
    </source>
</evidence>
<feature type="domain" description="DUF418" evidence="2">
    <location>
        <begin position="248"/>
        <end position="406"/>
    </location>
</feature>
<feature type="transmembrane region" description="Helical" evidence="1">
    <location>
        <begin position="227"/>
        <end position="250"/>
    </location>
</feature>
<sequence>MATTTRDRILTLDTVRGVAVMGILLLNIIAFAMPPAAYMNPRAYGGSEGLDLAVWLGNFILFDGKMRGLFSFLFGASTLLVIEGATAKGESAARVHYSRMIWLLVFGLLHCWLIWWGDILNHYAIIGMLAYFFRNSSAKRLMGFGIVFLVLQLLVALLMLMGLEFGRAGLASPDPQTVRDAREMLAGFEQTFGVPPEAALTKDIAAHGGSWLDIARERFKTAGLAPFGTLFIFGFETLAYMLFGMAAFRSAMLTGGWDRRRYLRWVLIGFGIGIPAYAALAALIINQGFSMSAVMLGVIVLTIPVRPFMILAWASLIILLMRPGGALTTRIAAAGRMAFTNYLATSLICTTVFYGYGLGLYGELSRAQVYLVVFAVWAGMLLWSKPWLERFAYGPLEWLWRSLARGRIQPMAGGAL</sequence>
<dbReference type="PANTHER" id="PTHR30590:SF2">
    <property type="entry name" value="INNER MEMBRANE PROTEIN"/>
    <property type="match status" value="1"/>
</dbReference>
<dbReference type="PANTHER" id="PTHR30590">
    <property type="entry name" value="INNER MEMBRANE PROTEIN"/>
    <property type="match status" value="1"/>
</dbReference>
<accession>A0A430G8S5</accession>
<proteinExistence type="predicted"/>
<name>A0A430G8S5_9SPHN</name>
<protein>
    <submittedName>
        <fullName evidence="3">DUF418 domain-containing protein</fullName>
    </submittedName>
</protein>
<evidence type="ECO:0000259" key="2">
    <source>
        <dbReference type="Pfam" id="PF04235"/>
    </source>
</evidence>
<dbReference type="Pfam" id="PF04235">
    <property type="entry name" value="DUF418"/>
    <property type="match status" value="1"/>
</dbReference>
<feature type="transmembrane region" description="Helical" evidence="1">
    <location>
        <begin position="43"/>
        <end position="62"/>
    </location>
</feature>
<keyword evidence="1" id="KW-0812">Transmembrane</keyword>
<dbReference type="EMBL" id="QQYZ01000001">
    <property type="protein sequence ID" value="RSY90541.1"/>
    <property type="molecule type" value="Genomic_DNA"/>
</dbReference>
<keyword evidence="1" id="KW-1133">Transmembrane helix</keyword>
<feature type="transmembrane region" description="Helical" evidence="1">
    <location>
        <begin position="141"/>
        <end position="163"/>
    </location>
</feature>
<feature type="transmembrane region" description="Helical" evidence="1">
    <location>
        <begin position="99"/>
        <end position="120"/>
    </location>
</feature>
<dbReference type="AlphaFoldDB" id="A0A430G8S5"/>
<feature type="transmembrane region" description="Helical" evidence="1">
    <location>
        <begin position="367"/>
        <end position="383"/>
    </location>
</feature>
<gene>
    <name evidence="3" type="ORF">DAH66_00725</name>
</gene>
<keyword evidence="1" id="KW-0472">Membrane</keyword>
<comment type="caution">
    <text evidence="3">The sequence shown here is derived from an EMBL/GenBank/DDBJ whole genome shotgun (WGS) entry which is preliminary data.</text>
</comment>
<evidence type="ECO:0000256" key="1">
    <source>
        <dbReference type="SAM" id="Phobius"/>
    </source>
</evidence>
<reference evidence="3 4" key="1">
    <citation type="submission" date="2018-07" db="EMBL/GenBank/DDBJ databases">
        <title>Genomic and Epidemiologic Investigation of an Indolent Hospital Outbreak.</title>
        <authorList>
            <person name="Johnson R.C."/>
            <person name="Deming C."/>
            <person name="Conlan S."/>
            <person name="Zellmer C.J."/>
            <person name="Michelin A.V."/>
            <person name="Lee-Lin S."/>
            <person name="Thomas P.J."/>
            <person name="Park M."/>
            <person name="Weingarten R.A."/>
            <person name="Less J."/>
            <person name="Dekker J.P."/>
            <person name="Frank K.M."/>
            <person name="Musser K.A."/>
            <person name="Mcquiston J.R."/>
            <person name="Henderson D.K."/>
            <person name="Lau A.F."/>
            <person name="Palmore T.N."/>
            <person name="Segre J.A."/>
        </authorList>
    </citation>
    <scope>NUCLEOTIDE SEQUENCE [LARGE SCALE GENOMIC DNA]</scope>
    <source>
        <strain evidence="3 4">SK-CDC1_0717</strain>
    </source>
</reference>
<dbReference type="InterPro" id="IPR052529">
    <property type="entry name" value="Bact_Transport_Assoc"/>
</dbReference>
<organism evidence="3 4">
    <name type="scientific">Sphingomonas koreensis</name>
    <dbReference type="NCBI Taxonomy" id="93064"/>
    <lineage>
        <taxon>Bacteria</taxon>
        <taxon>Pseudomonadati</taxon>
        <taxon>Pseudomonadota</taxon>
        <taxon>Alphaproteobacteria</taxon>
        <taxon>Sphingomonadales</taxon>
        <taxon>Sphingomonadaceae</taxon>
        <taxon>Sphingomonas</taxon>
    </lineage>
</organism>
<dbReference type="InterPro" id="IPR007349">
    <property type="entry name" value="DUF418"/>
</dbReference>
<evidence type="ECO:0000313" key="4">
    <source>
        <dbReference type="Proteomes" id="UP000287746"/>
    </source>
</evidence>
<dbReference type="Proteomes" id="UP000287746">
    <property type="component" value="Unassembled WGS sequence"/>
</dbReference>
<feature type="transmembrane region" description="Helical" evidence="1">
    <location>
        <begin position="262"/>
        <end position="285"/>
    </location>
</feature>
<feature type="transmembrane region" description="Helical" evidence="1">
    <location>
        <begin position="69"/>
        <end position="87"/>
    </location>
</feature>